<dbReference type="Proteomes" id="UP000252585">
    <property type="component" value="Unassembled WGS sequence"/>
</dbReference>
<reference evidence="1 2" key="1">
    <citation type="submission" date="2018-07" db="EMBL/GenBank/DDBJ databases">
        <title>Genomic Encyclopedia of Type Strains, Phase IV (KMG-IV): sequencing the most valuable type-strain genomes for metagenomic binning, comparative biology and taxonomic classification.</title>
        <authorList>
            <person name="Goeker M."/>
        </authorList>
    </citation>
    <scope>NUCLEOTIDE SEQUENCE [LARGE SCALE GENOMIC DNA]</scope>
    <source>
        <strain evidence="1 2">DSM 27696</strain>
    </source>
</reference>
<protein>
    <recommendedName>
        <fullName evidence="3">Acetyltransferase (GNAT) family protein</fullName>
    </recommendedName>
</protein>
<evidence type="ECO:0000313" key="1">
    <source>
        <dbReference type="EMBL" id="RCW63959.1"/>
    </source>
</evidence>
<accession>A0A368X8B5</accession>
<gene>
    <name evidence="1" type="ORF">DFR57_11585</name>
</gene>
<sequence>MSFVIREMVKADIDQVQDVAKKSWNETYKGIIPKGIQKNF</sequence>
<dbReference type="Gene3D" id="3.40.630.30">
    <property type="match status" value="1"/>
</dbReference>
<proteinExistence type="predicted"/>
<evidence type="ECO:0000313" key="2">
    <source>
        <dbReference type="Proteomes" id="UP000252585"/>
    </source>
</evidence>
<evidence type="ECO:0008006" key="3">
    <source>
        <dbReference type="Google" id="ProtNLM"/>
    </source>
</evidence>
<name>A0A368X8B5_9BACI</name>
<dbReference type="EMBL" id="QPJJ01000015">
    <property type="protein sequence ID" value="RCW63959.1"/>
    <property type="molecule type" value="Genomic_DNA"/>
</dbReference>
<organism evidence="1 2">
    <name type="scientific">Saliterribacillus persicus</name>
    <dbReference type="NCBI Taxonomy" id="930114"/>
    <lineage>
        <taxon>Bacteria</taxon>
        <taxon>Bacillati</taxon>
        <taxon>Bacillota</taxon>
        <taxon>Bacilli</taxon>
        <taxon>Bacillales</taxon>
        <taxon>Bacillaceae</taxon>
        <taxon>Saliterribacillus</taxon>
    </lineage>
</organism>
<keyword evidence="2" id="KW-1185">Reference proteome</keyword>
<dbReference type="AlphaFoldDB" id="A0A368X8B5"/>
<comment type="caution">
    <text evidence="1">The sequence shown here is derived from an EMBL/GenBank/DDBJ whole genome shotgun (WGS) entry which is preliminary data.</text>
</comment>